<reference evidence="2" key="1">
    <citation type="submission" date="2023-08" db="EMBL/GenBank/DDBJ databases">
        <title>Reference Genome Resource for the Citrus Pathogen Phytophthora citrophthora.</title>
        <authorList>
            <person name="Moller H."/>
            <person name="Coetzee B."/>
            <person name="Rose L.J."/>
            <person name="Van Niekerk J.M."/>
        </authorList>
    </citation>
    <scope>NUCLEOTIDE SEQUENCE</scope>
    <source>
        <strain evidence="2">STE-U-9442</strain>
    </source>
</reference>
<evidence type="ECO:0000313" key="2">
    <source>
        <dbReference type="EMBL" id="KAK1947625.1"/>
    </source>
</evidence>
<feature type="compositionally biased region" description="Basic and acidic residues" evidence="1">
    <location>
        <begin position="12"/>
        <end position="26"/>
    </location>
</feature>
<comment type="caution">
    <text evidence="2">The sequence shown here is derived from an EMBL/GenBank/DDBJ whole genome shotgun (WGS) entry which is preliminary data.</text>
</comment>
<feature type="region of interest" description="Disordered" evidence="1">
    <location>
        <begin position="1"/>
        <end position="75"/>
    </location>
</feature>
<dbReference type="EMBL" id="JASMQC010000002">
    <property type="protein sequence ID" value="KAK1947625.1"/>
    <property type="molecule type" value="Genomic_DNA"/>
</dbReference>
<gene>
    <name evidence="2" type="ORF">P3T76_001635</name>
</gene>
<dbReference type="AlphaFoldDB" id="A0AAD9H098"/>
<accession>A0AAD9H098</accession>
<evidence type="ECO:0000313" key="3">
    <source>
        <dbReference type="Proteomes" id="UP001259832"/>
    </source>
</evidence>
<organism evidence="2 3">
    <name type="scientific">Phytophthora citrophthora</name>
    <dbReference type="NCBI Taxonomy" id="4793"/>
    <lineage>
        <taxon>Eukaryota</taxon>
        <taxon>Sar</taxon>
        <taxon>Stramenopiles</taxon>
        <taxon>Oomycota</taxon>
        <taxon>Peronosporomycetes</taxon>
        <taxon>Peronosporales</taxon>
        <taxon>Peronosporaceae</taxon>
        <taxon>Phytophthora</taxon>
    </lineage>
</organism>
<evidence type="ECO:0000256" key="1">
    <source>
        <dbReference type="SAM" id="MobiDB-lite"/>
    </source>
</evidence>
<dbReference type="Proteomes" id="UP001259832">
    <property type="component" value="Unassembled WGS sequence"/>
</dbReference>
<name>A0AAD9H098_9STRA</name>
<feature type="compositionally biased region" description="Basic and acidic residues" evidence="1">
    <location>
        <begin position="57"/>
        <end position="75"/>
    </location>
</feature>
<proteinExistence type="predicted"/>
<protein>
    <submittedName>
        <fullName evidence="2">Uncharacterized protein</fullName>
    </submittedName>
</protein>
<sequence>MVRVSESSGEFGYHRESHEDVKVKEELGEEVPTNVGSTEAPLKTERPTDQQSCGRISTDRHEADLDHDPDLEEKP</sequence>
<keyword evidence="3" id="KW-1185">Reference proteome</keyword>